<sequence length="1163" mass="124096">MAFADMDDAVTLVHNRPSADTMRGTRSLRLPRLLLLVLAATLPVAVVAQTALQLTDCTSANDHLAPPQSRIAISSAFGQLDEARTELRLSLIASTPSNFSGFSNTTTRLATLFTTASVLTFDIYSHPSCFCATVRPSLPLPPSTKDTPCPEAADTFCPLNAGPFAFSVNVPLKHDYSLMSIETRLRILDVSEPALQLACVDVSATPLKPTRASPYGQARIIFWLTGALCLAFFVVIACARIASAWGRAQVRAGTTFWSRMQRTGFICVSALSGERFSVTPALLRFCTPAARDILFHTQWCASLAMVAVQWPDFAYPILSHTAWSMLLFNVTLTTGATHWNPLDDTDFVPPSGFAEQIADPSSPLFLDPAVSNTLLGFPSDTPEGIASLSAAVGLRPTDAFGTSVGLFLCVVAATIAASLLIWILDLIGSALFNGREDSSAAKYPGSHVRYSTPLALGHKDTFAYDMPDGLGVAHDDEPGVRNDRSVITGRRLCDWSRWWRKTRWGGQSSFHGAVLHGNLTRILILFHLPVTVFTTYQFSNGASSRTSTILAAVAFAVVSVIWPVFLLYRVARTSTSKLYEETRTLMAYGPAYNLFRQDSQLFAWVLFGSNLAFGITVGCGQRNGTAQSIIILVIEVAAALTTSLWLPWGQGAHMGLTSFLCCAARIISAVLLVILAPIVSVGSAAGGWVAYAILVIQGSVYAVFALMLLIKVIEGLVRLATGVAFEQQSGSGRHRARSGLFGALAAGCASRASGKSTKKDRVAQRTGRQRPKHPRTVSGTSGSSYELHDPSLAEQTALRPKGATPLQSSTIGRADHAESLASTMGRAPRYESIYDDDDGSIMGAWKNLPQFAESVPEPASPVLAPAPPAQTTGFARIGGGRTHFETPYAIAKNPPPSAFPKRTQAVVPVAAPMAATIVGGPAVPAIATSSSRPSTSGSGNTVRAGASTPPPSSPQQQQVPAPAYLPPGARPPTAPRQHVRTRSQTAVIEDASTFFTNSVASRRSSQERRDEQSSSAPLPNVPAIRVIDDDTTTDSDTAMPPPRRKWFGTRTNTASSSGPPAQPGDAEPDWGEDPAAPPGAGQEENKSKWTFRRSRKSEADLPSIVTDPPATEGRSFVVVRQGKSTPPLTPQEPSFKVIRPSRTPQQQESSSDPALEADPPAQA</sequence>
<gene>
    <name evidence="4" type="ORF">EXIGLDRAFT_828063</name>
</gene>
<dbReference type="GO" id="GO:0055085">
    <property type="term" value="P:transmembrane transport"/>
    <property type="evidence" value="ECO:0007669"/>
    <property type="project" value="TreeGrafter"/>
</dbReference>
<dbReference type="AlphaFoldDB" id="A0A165QVV9"/>
<dbReference type="InterPro" id="IPR040241">
    <property type="entry name" value="TRP_Flc/Pkd2-like"/>
</dbReference>
<accession>A0A165QVV9</accession>
<evidence type="ECO:0000313" key="5">
    <source>
        <dbReference type="Proteomes" id="UP000077266"/>
    </source>
</evidence>
<dbReference type="GO" id="GO:0016020">
    <property type="term" value="C:membrane"/>
    <property type="evidence" value="ECO:0007669"/>
    <property type="project" value="TreeGrafter"/>
</dbReference>
<organism evidence="4 5">
    <name type="scientific">Exidia glandulosa HHB12029</name>
    <dbReference type="NCBI Taxonomy" id="1314781"/>
    <lineage>
        <taxon>Eukaryota</taxon>
        <taxon>Fungi</taxon>
        <taxon>Dikarya</taxon>
        <taxon>Basidiomycota</taxon>
        <taxon>Agaricomycotina</taxon>
        <taxon>Agaricomycetes</taxon>
        <taxon>Auriculariales</taxon>
        <taxon>Exidiaceae</taxon>
        <taxon>Exidia</taxon>
    </lineage>
</organism>
<feature type="region of interest" description="Disordered" evidence="1">
    <location>
        <begin position="752"/>
        <end position="823"/>
    </location>
</feature>
<feature type="transmembrane region" description="Helical" evidence="2">
    <location>
        <begin position="654"/>
        <end position="676"/>
    </location>
</feature>
<feature type="compositionally biased region" description="Polar residues" evidence="1">
    <location>
        <begin position="1142"/>
        <end position="1152"/>
    </location>
</feature>
<feature type="compositionally biased region" description="Low complexity" evidence="1">
    <location>
        <begin position="928"/>
        <end position="947"/>
    </location>
</feature>
<feature type="region of interest" description="Disordered" evidence="1">
    <location>
        <begin position="855"/>
        <end position="880"/>
    </location>
</feature>
<dbReference type="PANTHER" id="PTHR31145">
    <property type="entry name" value="INTEGRAL MEMBRANE PROTEIN (AFU_ORTHOLOGUE AFUA_7G01610)"/>
    <property type="match status" value="1"/>
</dbReference>
<feature type="transmembrane region" description="Helical" evidence="2">
    <location>
        <begin position="688"/>
        <end position="710"/>
    </location>
</feature>
<protein>
    <recommendedName>
        <fullName evidence="3">TRP C-terminal domain-containing protein</fullName>
    </recommendedName>
</protein>
<dbReference type="PANTHER" id="PTHR31145:SF6">
    <property type="entry name" value="INTEGRAL MEMBRANE PROTEIN (AFU_ORTHOLOGUE AFUA_7G01610)"/>
    <property type="match status" value="1"/>
</dbReference>
<keyword evidence="5" id="KW-1185">Reference proteome</keyword>
<evidence type="ECO:0000259" key="3">
    <source>
        <dbReference type="Pfam" id="PF06011"/>
    </source>
</evidence>
<evidence type="ECO:0000256" key="1">
    <source>
        <dbReference type="SAM" id="MobiDB-lite"/>
    </source>
</evidence>
<dbReference type="Pfam" id="PF06011">
    <property type="entry name" value="TRP"/>
    <property type="match status" value="1"/>
</dbReference>
<feature type="transmembrane region" description="Helical" evidence="2">
    <location>
        <begin position="548"/>
        <end position="568"/>
    </location>
</feature>
<keyword evidence="2" id="KW-1133">Transmembrane helix</keyword>
<evidence type="ECO:0000313" key="4">
    <source>
        <dbReference type="EMBL" id="KZW04142.1"/>
    </source>
</evidence>
<dbReference type="OrthoDB" id="5312224at2759"/>
<evidence type="ECO:0000256" key="2">
    <source>
        <dbReference type="SAM" id="Phobius"/>
    </source>
</evidence>
<feature type="transmembrane region" description="Helical" evidence="2">
    <location>
        <begin position="404"/>
        <end position="424"/>
    </location>
</feature>
<reference evidence="4 5" key="1">
    <citation type="journal article" date="2016" name="Mol. Biol. Evol.">
        <title>Comparative Genomics of Early-Diverging Mushroom-Forming Fungi Provides Insights into the Origins of Lignocellulose Decay Capabilities.</title>
        <authorList>
            <person name="Nagy L.G."/>
            <person name="Riley R."/>
            <person name="Tritt A."/>
            <person name="Adam C."/>
            <person name="Daum C."/>
            <person name="Floudas D."/>
            <person name="Sun H."/>
            <person name="Yadav J.S."/>
            <person name="Pangilinan J."/>
            <person name="Larsson K.H."/>
            <person name="Matsuura K."/>
            <person name="Barry K."/>
            <person name="Labutti K."/>
            <person name="Kuo R."/>
            <person name="Ohm R.A."/>
            <person name="Bhattacharya S.S."/>
            <person name="Shirouzu T."/>
            <person name="Yoshinaga Y."/>
            <person name="Martin F.M."/>
            <person name="Grigoriev I.V."/>
            <person name="Hibbett D.S."/>
        </authorList>
    </citation>
    <scope>NUCLEOTIDE SEQUENCE [LARGE SCALE GENOMIC DNA]</scope>
    <source>
        <strain evidence="4 5">HHB12029</strain>
    </source>
</reference>
<dbReference type="Proteomes" id="UP000077266">
    <property type="component" value="Unassembled WGS sequence"/>
</dbReference>
<proteinExistence type="predicted"/>
<feature type="region of interest" description="Disordered" evidence="1">
    <location>
        <begin position="926"/>
        <end position="1163"/>
    </location>
</feature>
<feature type="transmembrane region" description="Helical" evidence="2">
    <location>
        <begin position="33"/>
        <end position="52"/>
    </location>
</feature>
<feature type="transmembrane region" description="Helical" evidence="2">
    <location>
        <begin position="601"/>
        <end position="620"/>
    </location>
</feature>
<dbReference type="InParanoid" id="A0A165QVV9"/>
<keyword evidence="2" id="KW-0472">Membrane</keyword>
<dbReference type="STRING" id="1314781.A0A165QVV9"/>
<dbReference type="EMBL" id="KV425882">
    <property type="protein sequence ID" value="KZW04142.1"/>
    <property type="molecule type" value="Genomic_DNA"/>
</dbReference>
<dbReference type="InterPro" id="IPR010308">
    <property type="entry name" value="TRP_C"/>
</dbReference>
<feature type="domain" description="TRP C-terminal" evidence="3">
    <location>
        <begin position="290"/>
        <end position="718"/>
    </location>
</feature>
<name>A0A165QVV9_EXIGL</name>
<keyword evidence="2" id="KW-0812">Transmembrane</keyword>
<feature type="transmembrane region" description="Helical" evidence="2">
    <location>
        <begin position="629"/>
        <end position="648"/>
    </location>
</feature>
<feature type="compositionally biased region" description="Polar residues" evidence="1">
    <location>
        <begin position="1049"/>
        <end position="1059"/>
    </location>
</feature>
<feature type="transmembrane region" description="Helical" evidence="2">
    <location>
        <begin position="519"/>
        <end position="536"/>
    </location>
</feature>
<feature type="compositionally biased region" description="Pro residues" evidence="1">
    <location>
        <begin position="963"/>
        <end position="974"/>
    </location>
</feature>
<feature type="transmembrane region" description="Helical" evidence="2">
    <location>
        <begin position="220"/>
        <end position="242"/>
    </location>
</feature>